<name>A0ABV5LP67_9ACTN</name>
<dbReference type="SUPFAM" id="SSF46689">
    <property type="entry name" value="Homeodomain-like"/>
    <property type="match status" value="1"/>
</dbReference>
<evidence type="ECO:0000313" key="6">
    <source>
        <dbReference type="EMBL" id="MFB9375889.1"/>
    </source>
</evidence>
<dbReference type="PROSITE" id="PS50977">
    <property type="entry name" value="HTH_TETR_2"/>
    <property type="match status" value="1"/>
</dbReference>
<keyword evidence="7" id="KW-1185">Reference proteome</keyword>
<dbReference type="InterPro" id="IPR001647">
    <property type="entry name" value="HTH_TetR"/>
</dbReference>
<comment type="caution">
    <text evidence="6">The sequence shown here is derived from an EMBL/GenBank/DDBJ whole genome shotgun (WGS) entry which is preliminary data.</text>
</comment>
<evidence type="ECO:0000256" key="1">
    <source>
        <dbReference type="ARBA" id="ARBA00023015"/>
    </source>
</evidence>
<dbReference type="RefSeq" id="WP_380139749.1">
    <property type="nucleotide sequence ID" value="NZ_JBHLUI010000012.1"/>
</dbReference>
<evidence type="ECO:0000256" key="2">
    <source>
        <dbReference type="ARBA" id="ARBA00023125"/>
    </source>
</evidence>
<reference evidence="6 7" key="1">
    <citation type="submission" date="2024-09" db="EMBL/GenBank/DDBJ databases">
        <authorList>
            <person name="Sun Q."/>
            <person name="Mori K."/>
        </authorList>
    </citation>
    <scope>NUCLEOTIDE SEQUENCE [LARGE SCALE GENOMIC DNA]</scope>
    <source>
        <strain evidence="6 7">TISTR 1856</strain>
    </source>
</reference>
<proteinExistence type="predicted"/>
<dbReference type="InterPro" id="IPR009057">
    <property type="entry name" value="Homeodomain-like_sf"/>
</dbReference>
<sequence>MGRSRSFEADEVVRRARDVFWRHGFEEASLPLLEAATGLRRSSLYHAFGSKRGLFDAAVGNYLDEVLRPRLRPLQTVPVAPQALADYLLGLRGALVAVAGADGTPPPGCLLLNTASGTLGADAGVREVLRRYRSELREAVAAGVAAASPGSGPEDRARVVTAVVALAVSALVLVRVDPDAATEALDAALALVGAEEPPG</sequence>
<gene>
    <name evidence="6" type="ORF">ACFFVI_02800</name>
</gene>
<evidence type="ECO:0000256" key="4">
    <source>
        <dbReference type="PROSITE-ProRule" id="PRU00335"/>
    </source>
</evidence>
<feature type="domain" description="HTH tetR-type" evidence="5">
    <location>
        <begin position="6"/>
        <end position="66"/>
    </location>
</feature>
<organism evidence="6 7">
    <name type="scientific">Kineococcus gynurae</name>
    <dbReference type="NCBI Taxonomy" id="452979"/>
    <lineage>
        <taxon>Bacteria</taxon>
        <taxon>Bacillati</taxon>
        <taxon>Actinomycetota</taxon>
        <taxon>Actinomycetes</taxon>
        <taxon>Kineosporiales</taxon>
        <taxon>Kineosporiaceae</taxon>
        <taxon>Kineococcus</taxon>
    </lineage>
</organism>
<evidence type="ECO:0000313" key="7">
    <source>
        <dbReference type="Proteomes" id="UP001589748"/>
    </source>
</evidence>
<keyword evidence="1" id="KW-0805">Transcription regulation</keyword>
<dbReference type="SUPFAM" id="SSF48498">
    <property type="entry name" value="Tetracyclin repressor-like, C-terminal domain"/>
    <property type="match status" value="1"/>
</dbReference>
<dbReference type="PANTHER" id="PTHR47506:SF1">
    <property type="entry name" value="HTH-TYPE TRANSCRIPTIONAL REGULATOR YJDC"/>
    <property type="match status" value="1"/>
</dbReference>
<dbReference type="Gene3D" id="1.10.357.10">
    <property type="entry name" value="Tetracycline Repressor, domain 2"/>
    <property type="match status" value="1"/>
</dbReference>
<evidence type="ECO:0000259" key="5">
    <source>
        <dbReference type="PROSITE" id="PS50977"/>
    </source>
</evidence>
<keyword evidence="3" id="KW-0804">Transcription</keyword>
<evidence type="ECO:0000256" key="3">
    <source>
        <dbReference type="ARBA" id="ARBA00023163"/>
    </source>
</evidence>
<dbReference type="Proteomes" id="UP001589748">
    <property type="component" value="Unassembled WGS sequence"/>
</dbReference>
<dbReference type="PANTHER" id="PTHR47506">
    <property type="entry name" value="TRANSCRIPTIONAL REGULATORY PROTEIN"/>
    <property type="match status" value="1"/>
</dbReference>
<dbReference type="Pfam" id="PF00440">
    <property type="entry name" value="TetR_N"/>
    <property type="match status" value="1"/>
</dbReference>
<protein>
    <submittedName>
        <fullName evidence="6">TetR/AcrR family transcriptional regulator</fullName>
    </submittedName>
</protein>
<dbReference type="EMBL" id="JBHMDM010000001">
    <property type="protein sequence ID" value="MFB9375889.1"/>
    <property type="molecule type" value="Genomic_DNA"/>
</dbReference>
<dbReference type="InterPro" id="IPR036271">
    <property type="entry name" value="Tet_transcr_reg_TetR-rel_C_sf"/>
</dbReference>
<accession>A0ABV5LP67</accession>
<keyword evidence="2 4" id="KW-0238">DNA-binding</keyword>
<feature type="DNA-binding region" description="H-T-H motif" evidence="4">
    <location>
        <begin position="29"/>
        <end position="48"/>
    </location>
</feature>